<feature type="domain" description="Tyr recombinase" evidence="5">
    <location>
        <begin position="174"/>
        <end position="347"/>
    </location>
</feature>
<evidence type="ECO:0000313" key="8">
    <source>
        <dbReference type="Proteomes" id="UP000591735"/>
    </source>
</evidence>
<dbReference type="Proteomes" id="UP000591735">
    <property type="component" value="Unassembled WGS sequence"/>
</dbReference>
<dbReference type="PROSITE" id="PS51898">
    <property type="entry name" value="TYR_RECOMBINASE"/>
    <property type="match status" value="1"/>
</dbReference>
<evidence type="ECO:0000256" key="2">
    <source>
        <dbReference type="ARBA" id="ARBA00023125"/>
    </source>
</evidence>
<dbReference type="InterPro" id="IPR002104">
    <property type="entry name" value="Integrase_catalytic"/>
</dbReference>
<evidence type="ECO:0000259" key="6">
    <source>
        <dbReference type="PROSITE" id="PS51900"/>
    </source>
</evidence>
<protein>
    <submittedName>
        <fullName evidence="7">Integrase</fullName>
    </submittedName>
</protein>
<proteinExistence type="predicted"/>
<dbReference type="EMBL" id="JACHFE010000004">
    <property type="protein sequence ID" value="MBB5321201.1"/>
    <property type="molecule type" value="Genomic_DNA"/>
</dbReference>
<sequence>MASIIARTRADGTKSYRADIRIKRKGRLVYQESRTFDRKALAKDWAARRELELQEPGMLEKVKHRGVSVGELIQRYIKEYGANFGRTKHAHLEYMRSFDLADRDALELQPSDIVSHVMWRLQTVKPQTANNDIIWLRSVFKVARTAWGMPVNLSVIDDAAETCKRERLVGKADSRDRRPTLEELNKLMEYAGRESAQRQIPMGEIILFALFSGRRQEEITRIRWDGLDEKNRTVMVTDMKHPTAKRGNHKRVHLTEEAWAIIQRQPERGDRIFPDNSRSIGTRFREWCLFLGIDDLRFHDLRHECISWLFERGWDIPRVAAVSGHNTWSSLQKYTHLSRQEPHDKYEGWSFRPATM</sequence>
<dbReference type="InterPro" id="IPR011010">
    <property type="entry name" value="DNA_brk_join_enz"/>
</dbReference>
<dbReference type="InterPro" id="IPR050090">
    <property type="entry name" value="Tyrosine_recombinase_XerCD"/>
</dbReference>
<dbReference type="PANTHER" id="PTHR30349:SF94">
    <property type="entry name" value="INTEGRASE_RECOMBINASE HI_1414-RELATED"/>
    <property type="match status" value="1"/>
</dbReference>
<dbReference type="PROSITE" id="PS51900">
    <property type="entry name" value="CB"/>
    <property type="match status" value="1"/>
</dbReference>
<dbReference type="SUPFAM" id="SSF56349">
    <property type="entry name" value="DNA breaking-rejoining enzymes"/>
    <property type="match status" value="1"/>
</dbReference>
<name>A0A840UEQ8_9GAMM</name>
<dbReference type="RefSeq" id="WP_183702159.1">
    <property type="nucleotide sequence ID" value="NZ_JACHFE010000004.1"/>
</dbReference>
<gene>
    <name evidence="7" type="ORF">HNR38_001690</name>
</gene>
<evidence type="ECO:0000256" key="1">
    <source>
        <dbReference type="ARBA" id="ARBA00022908"/>
    </source>
</evidence>
<dbReference type="Gene3D" id="1.10.443.10">
    <property type="entry name" value="Intergrase catalytic core"/>
    <property type="match status" value="1"/>
</dbReference>
<dbReference type="GO" id="GO:0006310">
    <property type="term" value="P:DNA recombination"/>
    <property type="evidence" value="ECO:0007669"/>
    <property type="project" value="UniProtKB-KW"/>
</dbReference>
<keyword evidence="8" id="KW-1185">Reference proteome</keyword>
<dbReference type="AlphaFoldDB" id="A0A840UEQ8"/>
<evidence type="ECO:0000256" key="3">
    <source>
        <dbReference type="ARBA" id="ARBA00023172"/>
    </source>
</evidence>
<comment type="caution">
    <text evidence="7">The sequence shown here is derived from an EMBL/GenBank/DDBJ whole genome shotgun (WGS) entry which is preliminary data.</text>
</comment>
<keyword evidence="3" id="KW-0233">DNA recombination</keyword>
<reference evidence="7 8" key="1">
    <citation type="submission" date="2020-08" db="EMBL/GenBank/DDBJ databases">
        <title>Genomic Encyclopedia of Type Strains, Phase IV (KMG-IV): sequencing the most valuable type-strain genomes for metagenomic binning, comparative biology and taxonomic classification.</title>
        <authorList>
            <person name="Goeker M."/>
        </authorList>
    </citation>
    <scope>NUCLEOTIDE SEQUENCE [LARGE SCALE GENOMIC DNA]</scope>
    <source>
        <strain evidence="7 8">DSM 22359</strain>
    </source>
</reference>
<evidence type="ECO:0000313" key="7">
    <source>
        <dbReference type="EMBL" id="MBB5321201.1"/>
    </source>
</evidence>
<feature type="domain" description="Core-binding (CB)" evidence="6">
    <location>
        <begin position="67"/>
        <end position="144"/>
    </location>
</feature>
<dbReference type="InterPro" id="IPR044068">
    <property type="entry name" value="CB"/>
</dbReference>
<dbReference type="InterPro" id="IPR013762">
    <property type="entry name" value="Integrase-like_cat_sf"/>
</dbReference>
<organism evidence="7 8">
    <name type="scientific">Marinobacter oulmenensis</name>
    <dbReference type="NCBI Taxonomy" id="643747"/>
    <lineage>
        <taxon>Bacteria</taxon>
        <taxon>Pseudomonadati</taxon>
        <taxon>Pseudomonadota</taxon>
        <taxon>Gammaproteobacteria</taxon>
        <taxon>Pseudomonadales</taxon>
        <taxon>Marinobacteraceae</taxon>
        <taxon>Marinobacter</taxon>
    </lineage>
</organism>
<keyword evidence="2 4" id="KW-0238">DNA-binding</keyword>
<evidence type="ECO:0000259" key="5">
    <source>
        <dbReference type="PROSITE" id="PS51898"/>
    </source>
</evidence>
<dbReference type="GO" id="GO:0015074">
    <property type="term" value="P:DNA integration"/>
    <property type="evidence" value="ECO:0007669"/>
    <property type="project" value="UniProtKB-KW"/>
</dbReference>
<evidence type="ECO:0000256" key="4">
    <source>
        <dbReference type="PROSITE-ProRule" id="PRU01248"/>
    </source>
</evidence>
<dbReference type="PANTHER" id="PTHR30349">
    <property type="entry name" value="PHAGE INTEGRASE-RELATED"/>
    <property type="match status" value="1"/>
</dbReference>
<dbReference type="Pfam" id="PF00589">
    <property type="entry name" value="Phage_integrase"/>
    <property type="match status" value="1"/>
</dbReference>
<keyword evidence="1" id="KW-0229">DNA integration</keyword>
<dbReference type="GO" id="GO:0003677">
    <property type="term" value="F:DNA binding"/>
    <property type="evidence" value="ECO:0007669"/>
    <property type="project" value="UniProtKB-UniRule"/>
</dbReference>
<accession>A0A840UEQ8</accession>
<dbReference type="CDD" id="cd00796">
    <property type="entry name" value="INT_Rci_Hp1_C"/>
    <property type="match status" value="1"/>
</dbReference>